<dbReference type="GO" id="GO:0016787">
    <property type="term" value="F:hydrolase activity"/>
    <property type="evidence" value="ECO:0007669"/>
    <property type="project" value="UniProtKB-KW"/>
</dbReference>
<protein>
    <submittedName>
        <fullName evidence="2">GSCFA domain-containing protein</fullName>
        <ecNumber evidence="2">3.1.-.-</ecNumber>
    </submittedName>
</protein>
<evidence type="ECO:0000259" key="1">
    <source>
        <dbReference type="Pfam" id="PF08885"/>
    </source>
</evidence>
<proteinExistence type="predicted"/>
<feature type="domain" description="GSCFA" evidence="1">
    <location>
        <begin position="22"/>
        <end position="256"/>
    </location>
</feature>
<reference evidence="3" key="1">
    <citation type="journal article" date="2019" name="Int. J. Syst. Evol. Microbiol.">
        <title>The Global Catalogue of Microorganisms (GCM) 10K type strain sequencing project: providing services to taxonomists for standard genome sequencing and annotation.</title>
        <authorList>
            <consortium name="The Broad Institute Genomics Platform"/>
            <consortium name="The Broad Institute Genome Sequencing Center for Infectious Disease"/>
            <person name="Wu L."/>
            <person name="Ma J."/>
        </authorList>
    </citation>
    <scope>NUCLEOTIDE SEQUENCE [LARGE SCALE GENOMIC DNA]</scope>
    <source>
        <strain evidence="3">YJ-61-S</strain>
    </source>
</reference>
<dbReference type="InterPro" id="IPR014982">
    <property type="entry name" value="GSCFA"/>
</dbReference>
<evidence type="ECO:0000313" key="2">
    <source>
        <dbReference type="EMBL" id="MFC4633921.1"/>
    </source>
</evidence>
<dbReference type="EMBL" id="JBHSFV010000004">
    <property type="protein sequence ID" value="MFC4633921.1"/>
    <property type="molecule type" value="Genomic_DNA"/>
</dbReference>
<evidence type="ECO:0000313" key="3">
    <source>
        <dbReference type="Proteomes" id="UP001596043"/>
    </source>
</evidence>
<dbReference type="RefSeq" id="WP_379978149.1">
    <property type="nucleotide sequence ID" value="NZ_JBHSFV010000004.1"/>
</dbReference>
<keyword evidence="2" id="KW-0378">Hydrolase</keyword>
<dbReference type="Pfam" id="PF08885">
    <property type="entry name" value="GSCFA"/>
    <property type="match status" value="1"/>
</dbReference>
<dbReference type="EC" id="3.1.-.-" evidence="2"/>
<keyword evidence="3" id="KW-1185">Reference proteome</keyword>
<dbReference type="Gene3D" id="3.40.50.1110">
    <property type="entry name" value="SGNH hydrolase"/>
    <property type="match status" value="1"/>
</dbReference>
<accession>A0ABV9HWP2</accession>
<organism evidence="2 3">
    <name type="scientific">Dokdonia ponticola</name>
    <dbReference type="NCBI Taxonomy" id="2041041"/>
    <lineage>
        <taxon>Bacteria</taxon>
        <taxon>Pseudomonadati</taxon>
        <taxon>Bacteroidota</taxon>
        <taxon>Flavobacteriia</taxon>
        <taxon>Flavobacteriales</taxon>
        <taxon>Flavobacteriaceae</taxon>
        <taxon>Dokdonia</taxon>
    </lineage>
</organism>
<dbReference type="InterPro" id="IPR036514">
    <property type="entry name" value="SGNH_hydro_sf"/>
</dbReference>
<dbReference type="SUPFAM" id="SSF52266">
    <property type="entry name" value="SGNH hydrolase"/>
    <property type="match status" value="1"/>
</dbReference>
<dbReference type="Proteomes" id="UP001596043">
    <property type="component" value="Unassembled WGS sequence"/>
</dbReference>
<gene>
    <name evidence="2" type="ORF">ACFO3O_08385</name>
</gene>
<comment type="caution">
    <text evidence="2">The sequence shown here is derived from an EMBL/GenBank/DDBJ whole genome shotgun (WGS) entry which is preliminary data.</text>
</comment>
<name>A0ABV9HWP2_9FLAO</name>
<sequence>MKLQTNIPLQSAPNLFGYENTLLLLGSCFAEHIGEKLAYHKFQTTVNPYGILFHPLAIERVLQDAYNDDSHGEETIFELEGVWKSFIAHSRLNSRSKGAMIDTMNEAQRQLRKALQEASHIFITLGTAWVYQHKETGVAVANCHKVPQKQFVKGLLPIQEIVASLTRQCTVIKDLNPEAHITFTVSPVRHLKDGFVENTRSKAHLISAVHEVCETQGAHYFPAYELMMDELRDYRFYATDMLHPSQQAIDYIWEKFLEVYAGVYAEGLTEPVEVPNRSTKTKTTLKEVHAIQQGLMHRPFNPKSKEHATFLGKLKKRITKLQQEYPHISF</sequence>